<feature type="compositionally biased region" description="Acidic residues" evidence="2">
    <location>
        <begin position="259"/>
        <end position="269"/>
    </location>
</feature>
<feature type="coiled-coil region" evidence="1">
    <location>
        <begin position="191"/>
        <end position="218"/>
    </location>
</feature>
<sequence length="712" mass="79380">MQVASRRPKLQIRSPLELAIRGVLARPVYVVCSLIIALLVAAGLATQMRSERYRYVGKMLYSPNRVTEPYYVSPDLRNLTGAVISPSLMTDLYDRWDVPIDFEVFTDRLRFDVSSDAALETAYMSKDEQQARELLQDAMEEFIRKARTFRANSIRQHVDDFQREIEVAAEAKLAADIRLRDKLRLGQVRTIESLTAEMVKIRQSISDAENRIAAALDRQQLSRAQFESMLALQNVERKVPRPSDQDRGDSDDAKTMVSTDEDGDSDEASDEQKDIDSDAASRDLAASTYENEREAIEASYDLQKQKLLEDRIRREKELASFKVRIDVARKEFDRAKLLHERDLISDANFERAKGDLEVLMANQNEQVRQLEEKLLQINGRISGRTDSMPLLGAVAIPGMPLAAAGQSNEHQTIALLRGSEVAADANLQYLESEIQGHKTRLQELVSLQNEIKPLQDDVELADLTLGRLKTRRETFQQASRSGTDELRIVQDATPMINGVSSNATKWFAAGFVAAFGCLITPLFLVSLKSALDRRPETGSSFGLAVLGRAPSRKQFEKNAVTANSEMARIALRICHRLGTSQGVVTLASDDREHAETLAHHVTQVLHGEGRTATTIDSSKLVRSWPVNEVADVHHDPEAGHGVCLRELQQQSDFVLVFSPLFADALQLEQSASRSSGMVLSVPPTDLHSARMQRTIADLATLETPVLGVVVQQ</sequence>
<evidence type="ECO:0000256" key="2">
    <source>
        <dbReference type="SAM" id="MobiDB-lite"/>
    </source>
</evidence>
<evidence type="ECO:0000256" key="1">
    <source>
        <dbReference type="SAM" id="Coils"/>
    </source>
</evidence>
<accession>A0A517N8E0</accession>
<feature type="coiled-coil region" evidence="1">
    <location>
        <begin position="353"/>
        <end position="380"/>
    </location>
</feature>
<evidence type="ECO:0000256" key="3">
    <source>
        <dbReference type="SAM" id="Phobius"/>
    </source>
</evidence>
<proteinExistence type="predicted"/>
<evidence type="ECO:0000313" key="4">
    <source>
        <dbReference type="EMBL" id="QDT03409.1"/>
    </source>
</evidence>
<feature type="compositionally biased region" description="Basic and acidic residues" evidence="2">
    <location>
        <begin position="235"/>
        <end position="254"/>
    </location>
</feature>
<name>A0A517N8E0_9BACT</name>
<dbReference type="KEGG" id="rlc:K227x_17910"/>
<organism evidence="4 5">
    <name type="scientific">Rubripirellula lacrimiformis</name>
    <dbReference type="NCBI Taxonomy" id="1930273"/>
    <lineage>
        <taxon>Bacteria</taxon>
        <taxon>Pseudomonadati</taxon>
        <taxon>Planctomycetota</taxon>
        <taxon>Planctomycetia</taxon>
        <taxon>Pirellulales</taxon>
        <taxon>Pirellulaceae</taxon>
        <taxon>Rubripirellula</taxon>
    </lineage>
</organism>
<keyword evidence="3" id="KW-0472">Membrane</keyword>
<dbReference type="RefSeq" id="WP_145169104.1">
    <property type="nucleotide sequence ID" value="NZ_CP036525.1"/>
</dbReference>
<keyword evidence="5" id="KW-1185">Reference proteome</keyword>
<evidence type="ECO:0000313" key="5">
    <source>
        <dbReference type="Proteomes" id="UP000318538"/>
    </source>
</evidence>
<feature type="region of interest" description="Disordered" evidence="2">
    <location>
        <begin position="233"/>
        <end position="288"/>
    </location>
</feature>
<keyword evidence="1" id="KW-0175">Coiled coil</keyword>
<dbReference type="OrthoDB" id="9818984at2"/>
<dbReference type="Proteomes" id="UP000318538">
    <property type="component" value="Chromosome"/>
</dbReference>
<keyword evidence="3" id="KW-1133">Transmembrane helix</keyword>
<feature type="transmembrane region" description="Helical" evidence="3">
    <location>
        <begin position="23"/>
        <end position="45"/>
    </location>
</feature>
<dbReference type="EMBL" id="CP036525">
    <property type="protein sequence ID" value="QDT03409.1"/>
    <property type="molecule type" value="Genomic_DNA"/>
</dbReference>
<keyword evidence="3" id="KW-0812">Transmembrane</keyword>
<protein>
    <submittedName>
        <fullName evidence="4">Chromosome partition protein Smc</fullName>
    </submittedName>
</protein>
<dbReference type="AlphaFoldDB" id="A0A517N8E0"/>
<feature type="compositionally biased region" description="Basic and acidic residues" evidence="2">
    <location>
        <begin position="270"/>
        <end position="281"/>
    </location>
</feature>
<gene>
    <name evidence="4" type="primary">smc_3</name>
    <name evidence="4" type="ORF">K227x_17910</name>
</gene>
<reference evidence="4 5" key="1">
    <citation type="submission" date="2019-02" db="EMBL/GenBank/DDBJ databases">
        <title>Deep-cultivation of Planctomycetes and their phenomic and genomic characterization uncovers novel biology.</title>
        <authorList>
            <person name="Wiegand S."/>
            <person name="Jogler M."/>
            <person name="Boedeker C."/>
            <person name="Pinto D."/>
            <person name="Vollmers J."/>
            <person name="Rivas-Marin E."/>
            <person name="Kohn T."/>
            <person name="Peeters S.H."/>
            <person name="Heuer A."/>
            <person name="Rast P."/>
            <person name="Oberbeckmann S."/>
            <person name="Bunk B."/>
            <person name="Jeske O."/>
            <person name="Meyerdierks A."/>
            <person name="Storesund J.E."/>
            <person name="Kallscheuer N."/>
            <person name="Luecker S."/>
            <person name="Lage O.M."/>
            <person name="Pohl T."/>
            <person name="Merkel B.J."/>
            <person name="Hornburger P."/>
            <person name="Mueller R.-W."/>
            <person name="Bruemmer F."/>
            <person name="Labrenz M."/>
            <person name="Spormann A.M."/>
            <person name="Op den Camp H."/>
            <person name="Overmann J."/>
            <person name="Amann R."/>
            <person name="Jetten M.S.M."/>
            <person name="Mascher T."/>
            <person name="Medema M.H."/>
            <person name="Devos D.P."/>
            <person name="Kaster A.-K."/>
            <person name="Ovreas L."/>
            <person name="Rohde M."/>
            <person name="Galperin M.Y."/>
            <person name="Jogler C."/>
        </authorList>
    </citation>
    <scope>NUCLEOTIDE SEQUENCE [LARGE SCALE GENOMIC DNA]</scope>
    <source>
        <strain evidence="4 5">K22_7</strain>
    </source>
</reference>